<evidence type="ECO:0000313" key="3">
    <source>
        <dbReference type="Proteomes" id="UP000267128"/>
    </source>
</evidence>
<organism evidence="2 3">
    <name type="scientific">Nocardioides marmoriginsengisoli</name>
    <dbReference type="NCBI Taxonomy" id="661483"/>
    <lineage>
        <taxon>Bacteria</taxon>
        <taxon>Bacillati</taxon>
        <taxon>Actinomycetota</taxon>
        <taxon>Actinomycetes</taxon>
        <taxon>Propionibacteriales</taxon>
        <taxon>Nocardioidaceae</taxon>
        <taxon>Nocardioides</taxon>
    </lineage>
</organism>
<feature type="signal peptide" evidence="1">
    <location>
        <begin position="1"/>
        <end position="21"/>
    </location>
</feature>
<sequence length="161" mass="16569">MTRIRFLLAPTLAALAIGAGAIPVGATTAPAPAATATAQSYLRDHPGGVLRTDHEVVYPDGSGFVAVPADTMSLSECSSGRFCMWTSASYTGSFSYVTGSGVTKPLSTTVKSFWNNRGQAARLYNNAATSSTCYAAGDKKSSLTVGYQQPAKVQLSAGASC</sequence>
<evidence type="ECO:0000256" key="1">
    <source>
        <dbReference type="SAM" id="SignalP"/>
    </source>
</evidence>
<keyword evidence="3" id="KW-1185">Reference proteome</keyword>
<dbReference type="Pfam" id="PF03995">
    <property type="entry name" value="Inhibitor_I36"/>
    <property type="match status" value="1"/>
</dbReference>
<gene>
    <name evidence="2" type="ORF">EFK50_19920</name>
</gene>
<evidence type="ECO:0000313" key="2">
    <source>
        <dbReference type="EMBL" id="RNL60585.1"/>
    </source>
</evidence>
<dbReference type="OrthoDB" id="4829189at2"/>
<dbReference type="AlphaFoldDB" id="A0A3N0CAV0"/>
<proteinExistence type="predicted"/>
<feature type="chain" id="PRO_5039114135" description="Peptidase inhibitor family I36 protein" evidence="1">
    <location>
        <begin position="22"/>
        <end position="161"/>
    </location>
</feature>
<keyword evidence="1" id="KW-0732">Signal</keyword>
<dbReference type="EMBL" id="RJSE01000009">
    <property type="protein sequence ID" value="RNL60585.1"/>
    <property type="molecule type" value="Genomic_DNA"/>
</dbReference>
<evidence type="ECO:0008006" key="4">
    <source>
        <dbReference type="Google" id="ProtNLM"/>
    </source>
</evidence>
<reference evidence="2 3" key="1">
    <citation type="submission" date="2018-11" db="EMBL/GenBank/DDBJ databases">
        <authorList>
            <person name="Li F."/>
        </authorList>
    </citation>
    <scope>NUCLEOTIDE SEQUENCE [LARGE SCALE GENOMIC DNA]</scope>
    <source>
        <strain evidence="2 3">Gsoil 097</strain>
    </source>
</reference>
<accession>A0A3N0CAV0</accession>
<dbReference type="Proteomes" id="UP000267128">
    <property type="component" value="Unassembled WGS sequence"/>
</dbReference>
<dbReference type="RefSeq" id="WP_123229337.1">
    <property type="nucleotide sequence ID" value="NZ_RJSE01000009.1"/>
</dbReference>
<protein>
    <recommendedName>
        <fullName evidence="4">Peptidase inhibitor family I36 protein</fullName>
    </recommendedName>
</protein>
<comment type="caution">
    <text evidence="2">The sequence shown here is derived from an EMBL/GenBank/DDBJ whole genome shotgun (WGS) entry which is preliminary data.</text>
</comment>
<name>A0A3N0CAV0_9ACTN</name>